<dbReference type="PANTHER" id="PTHR11360">
    <property type="entry name" value="MONOCARBOXYLATE TRANSPORTER"/>
    <property type="match status" value="1"/>
</dbReference>
<dbReference type="InterPro" id="IPR036259">
    <property type="entry name" value="MFS_trans_sf"/>
</dbReference>
<dbReference type="Proteomes" id="UP000807504">
    <property type="component" value="Unassembled WGS sequence"/>
</dbReference>
<feature type="transmembrane region" description="Helical" evidence="2">
    <location>
        <begin position="429"/>
        <end position="451"/>
    </location>
</feature>
<dbReference type="InterPro" id="IPR050327">
    <property type="entry name" value="Proton-linked_MCT"/>
</dbReference>
<feature type="region of interest" description="Disordered" evidence="1">
    <location>
        <begin position="1"/>
        <end position="58"/>
    </location>
</feature>
<evidence type="ECO:0000313" key="4">
    <source>
        <dbReference type="Proteomes" id="UP000807504"/>
    </source>
</evidence>
<dbReference type="AlphaFoldDB" id="A0A8T0ET41"/>
<feature type="compositionally biased region" description="Polar residues" evidence="1">
    <location>
        <begin position="9"/>
        <end position="30"/>
    </location>
</feature>
<keyword evidence="2" id="KW-0472">Membrane</keyword>
<feature type="compositionally biased region" description="Polar residues" evidence="1">
    <location>
        <begin position="693"/>
        <end position="707"/>
    </location>
</feature>
<feature type="transmembrane region" description="Helical" evidence="2">
    <location>
        <begin position="493"/>
        <end position="514"/>
    </location>
</feature>
<keyword evidence="2" id="KW-1133">Transmembrane helix</keyword>
<feature type="compositionally biased region" description="Polar residues" evidence="1">
    <location>
        <begin position="44"/>
        <end position="58"/>
    </location>
</feature>
<reference evidence="3" key="2">
    <citation type="submission" date="2020-06" db="EMBL/GenBank/DDBJ databases">
        <authorList>
            <person name="Sheffer M."/>
        </authorList>
    </citation>
    <scope>NUCLEOTIDE SEQUENCE</scope>
</reference>
<keyword evidence="2" id="KW-0812">Transmembrane</keyword>
<feature type="transmembrane region" description="Helical" evidence="2">
    <location>
        <begin position="336"/>
        <end position="357"/>
    </location>
</feature>
<feature type="transmembrane region" description="Helical" evidence="2">
    <location>
        <begin position="126"/>
        <end position="153"/>
    </location>
</feature>
<feature type="transmembrane region" description="Helical" evidence="2">
    <location>
        <begin position="404"/>
        <end position="423"/>
    </location>
</feature>
<proteinExistence type="predicted"/>
<dbReference type="EMBL" id="JABXBU010002072">
    <property type="protein sequence ID" value="KAF8777525.1"/>
    <property type="molecule type" value="Genomic_DNA"/>
</dbReference>
<dbReference type="SUPFAM" id="SSF103473">
    <property type="entry name" value="MFS general substrate transporter"/>
    <property type="match status" value="1"/>
</dbReference>
<feature type="transmembrane region" description="Helical" evidence="2">
    <location>
        <begin position="222"/>
        <end position="249"/>
    </location>
</feature>
<feature type="transmembrane region" description="Helical" evidence="2">
    <location>
        <begin position="165"/>
        <end position="190"/>
    </location>
</feature>
<reference evidence="3" key="1">
    <citation type="journal article" date="2020" name="bioRxiv">
        <title>Chromosome-level reference genome of the European wasp spider Argiope bruennichi: a resource for studies on range expansion and evolutionary adaptation.</title>
        <authorList>
            <person name="Sheffer M.M."/>
            <person name="Hoppe A."/>
            <person name="Krehenwinkel H."/>
            <person name="Uhl G."/>
            <person name="Kuss A.W."/>
            <person name="Jensen L."/>
            <person name="Jensen C."/>
            <person name="Gillespie R.G."/>
            <person name="Hoff K.J."/>
            <person name="Prost S."/>
        </authorList>
    </citation>
    <scope>NUCLEOTIDE SEQUENCE</scope>
</reference>
<evidence type="ECO:0000313" key="3">
    <source>
        <dbReference type="EMBL" id="KAF8777525.1"/>
    </source>
</evidence>
<organism evidence="3 4">
    <name type="scientific">Argiope bruennichi</name>
    <name type="common">Wasp spider</name>
    <name type="synonym">Aranea bruennichi</name>
    <dbReference type="NCBI Taxonomy" id="94029"/>
    <lineage>
        <taxon>Eukaryota</taxon>
        <taxon>Metazoa</taxon>
        <taxon>Ecdysozoa</taxon>
        <taxon>Arthropoda</taxon>
        <taxon>Chelicerata</taxon>
        <taxon>Arachnida</taxon>
        <taxon>Araneae</taxon>
        <taxon>Araneomorphae</taxon>
        <taxon>Entelegynae</taxon>
        <taxon>Araneoidea</taxon>
        <taxon>Araneidae</taxon>
        <taxon>Argiope</taxon>
    </lineage>
</organism>
<dbReference type="PANTHER" id="PTHR11360:SF251">
    <property type="entry name" value="MAJOR FACILITATOR SUPERFAMILY (MFS) PROFILE DOMAIN-CONTAINING PROTEIN"/>
    <property type="match status" value="1"/>
</dbReference>
<keyword evidence="4" id="KW-1185">Reference proteome</keyword>
<dbReference type="Gene3D" id="1.20.1250.20">
    <property type="entry name" value="MFS general substrate transporter like domains"/>
    <property type="match status" value="1"/>
</dbReference>
<evidence type="ECO:0000256" key="1">
    <source>
        <dbReference type="SAM" id="MobiDB-lite"/>
    </source>
</evidence>
<feature type="transmembrane region" description="Helical" evidence="2">
    <location>
        <begin position="197"/>
        <end position="216"/>
    </location>
</feature>
<feature type="transmembrane region" description="Helical" evidence="2">
    <location>
        <begin position="463"/>
        <end position="481"/>
    </location>
</feature>
<name>A0A8T0ET41_ARGBR</name>
<evidence type="ECO:0000256" key="2">
    <source>
        <dbReference type="SAM" id="Phobius"/>
    </source>
</evidence>
<feature type="transmembrane region" description="Helical" evidence="2">
    <location>
        <begin position="372"/>
        <end position="392"/>
    </location>
</feature>
<accession>A0A8T0ET41</accession>
<gene>
    <name evidence="3" type="ORF">HNY73_014377</name>
</gene>
<protein>
    <submittedName>
        <fullName evidence="3">Monocarboxylate transporter 10 like protein</fullName>
    </submittedName>
</protein>
<sequence length="707" mass="78065">MTDAEKSDSFNQQDNWDLPSSSVSSGQLTDDPTKPYRKKYRSKSAVSNDPRSPYYTSQGLASEESMKLGGRFTKSQSVSCVPGYDCQTYANKCQLPFNGGIAGLNLSPDDPKAATIRQHYYPEGGWGYVVCVCAFLVEVISGGIQASFGLLLITIMSTFSKEATLINTVLVGVSCMSVSLLLTPVVVSLGRRKSPRLLAILGGLVCALGCLFTSFASQLHQLHFSCGVVLGAGLGLTRSTATLMVGPVLQEEKRTRRSLRGLWLWDWYSARTTSSCSCHQHPWMATGPASLYHPQRRAILHLKGLQKRSKAKDKGAQKEKPPFFDLTVLRSRTVQILIAGSAFSAVGIHVPFFLLMYQGHEEGLPSGSLLRLQAYMGLASVVGSAAFGFIVVKNSLQCFIARQYLSQASLFMMAGSLLAFVSLQGYSGFVLFTLVYGFFHGGYMYTLKTFVFEKVRARNFARAWGFVLGSQAIPLLIGVPLTGYLTKTRGERMGLYFACACIFMGGLLLFFIDLHKRNVKRQKSNAIGSGSDIEQVDRRAYLSRRVTLQELANSRILAKHKISNELLHKQELTCISEEVIMENIFDDYVDDCITSCNKEEKYLMLSEFENNLINTQESSSVSQEVRKLAQERKISSSSPPLLEHCPNCFRVVPIEGTTTCGFSDDLTDVPTKTHVSRSSAKKLTASRKKENKNSLQNDIIDEVTSSM</sequence>
<feature type="region of interest" description="Disordered" evidence="1">
    <location>
        <begin position="670"/>
        <end position="707"/>
    </location>
</feature>
<comment type="caution">
    <text evidence="3">The sequence shown here is derived from an EMBL/GenBank/DDBJ whole genome shotgun (WGS) entry which is preliminary data.</text>
</comment>